<sequence length="70" mass="7462">MTQPTARPPHDHALWLINNIEQGITNMVTLPNGHLRDLDGPTAVGILTVRSNLAIASALVAVAEALRGEQ</sequence>
<reference evidence="1 2" key="1">
    <citation type="submission" date="2015-06" db="EMBL/GenBank/DDBJ databases">
        <title>Draft genome sequence of Streptomyces leeuwenhoekii C58, which produces the novel lasso peptide, chaxapeptin.</title>
        <authorList>
            <person name="Yi Y."/>
            <person name="Hai D."/>
            <person name="Jaspars M."/>
            <person name="Sheng H."/>
            <person name="Rateb M.E."/>
            <person name="Bull A."/>
            <person name="Goodfellow M."/>
            <person name="Asenjo J.A."/>
            <person name="Ebel R."/>
        </authorList>
    </citation>
    <scope>NUCLEOTIDE SEQUENCE [LARGE SCALE GENOMIC DNA]</scope>
    <source>
        <strain evidence="1 2">C58</strain>
    </source>
</reference>
<dbReference type="Proteomes" id="UP000037274">
    <property type="component" value="Unassembled WGS sequence"/>
</dbReference>
<dbReference type="EMBL" id="LFEH01000040">
    <property type="protein sequence ID" value="KMS79086.1"/>
    <property type="molecule type" value="Genomic_DNA"/>
</dbReference>
<gene>
    <name evidence="1" type="ORF">ACH49_13600</name>
</gene>
<protein>
    <submittedName>
        <fullName evidence="1">Uncharacterized protein</fullName>
    </submittedName>
</protein>
<evidence type="ECO:0000313" key="2">
    <source>
        <dbReference type="Proteomes" id="UP000037274"/>
    </source>
</evidence>
<comment type="caution">
    <text evidence="1">The sequence shown here is derived from an EMBL/GenBank/DDBJ whole genome shotgun (WGS) entry which is preliminary data.</text>
</comment>
<keyword evidence="2" id="KW-1185">Reference proteome</keyword>
<evidence type="ECO:0000313" key="1">
    <source>
        <dbReference type="EMBL" id="KMS79086.1"/>
    </source>
</evidence>
<name>A0ABR5HZ44_STRLW</name>
<proteinExistence type="predicted"/>
<accession>A0ABR5HZ44</accession>
<organism evidence="1 2">
    <name type="scientific">Streptomyces leeuwenhoekii</name>
    <dbReference type="NCBI Taxonomy" id="1437453"/>
    <lineage>
        <taxon>Bacteria</taxon>
        <taxon>Bacillati</taxon>
        <taxon>Actinomycetota</taxon>
        <taxon>Actinomycetes</taxon>
        <taxon>Kitasatosporales</taxon>
        <taxon>Streptomycetaceae</taxon>
        <taxon>Streptomyces</taxon>
    </lineage>
</organism>
<dbReference type="RefSeq" id="WP_048572848.1">
    <property type="nucleotide sequence ID" value="NZ_LFEH01000040.1"/>
</dbReference>